<dbReference type="AlphaFoldDB" id="A0A6J7GZ20"/>
<dbReference type="GO" id="GO:0005829">
    <property type="term" value="C:cytosol"/>
    <property type="evidence" value="ECO:0007669"/>
    <property type="project" value="TreeGrafter"/>
</dbReference>
<evidence type="ECO:0000256" key="2">
    <source>
        <dbReference type="ARBA" id="ARBA00023002"/>
    </source>
</evidence>
<accession>A0A6J7GZ20</accession>
<evidence type="ECO:0000313" key="7">
    <source>
        <dbReference type="EMBL" id="CAB4851869.1"/>
    </source>
</evidence>
<dbReference type="EMBL" id="CAFBOL010000083">
    <property type="protein sequence ID" value="CAB5004734.1"/>
    <property type="molecule type" value="Genomic_DNA"/>
</dbReference>
<dbReference type="SUPFAM" id="SSF52218">
    <property type="entry name" value="Flavoproteins"/>
    <property type="match status" value="1"/>
</dbReference>
<evidence type="ECO:0000259" key="3">
    <source>
        <dbReference type="Pfam" id="PF02525"/>
    </source>
</evidence>
<feature type="domain" description="Flavodoxin-like fold" evidence="3">
    <location>
        <begin position="1"/>
        <end position="178"/>
    </location>
</feature>
<reference evidence="8" key="1">
    <citation type="submission" date="2020-05" db="EMBL/GenBank/DDBJ databases">
        <authorList>
            <person name="Chiriac C."/>
            <person name="Salcher M."/>
            <person name="Ghai R."/>
            <person name="Kavagutti S V."/>
        </authorList>
    </citation>
    <scope>NUCLEOTIDE SEQUENCE</scope>
</reference>
<evidence type="ECO:0000313" key="4">
    <source>
        <dbReference type="EMBL" id="CAB4362527.1"/>
    </source>
</evidence>
<dbReference type="InterPro" id="IPR051545">
    <property type="entry name" value="NAD(P)H_dehydrogenase_qn"/>
</dbReference>
<dbReference type="InterPro" id="IPR003680">
    <property type="entry name" value="Flavodoxin_fold"/>
</dbReference>
<comment type="similarity">
    <text evidence="1">Belongs to the NAD(P)H dehydrogenase (quinone) family.</text>
</comment>
<evidence type="ECO:0000313" key="5">
    <source>
        <dbReference type="EMBL" id="CAB4705395.1"/>
    </source>
</evidence>
<dbReference type="PANTHER" id="PTHR10204">
    <property type="entry name" value="NAD P H OXIDOREDUCTASE-RELATED"/>
    <property type="match status" value="1"/>
</dbReference>
<dbReference type="EMBL" id="CAESGF010000002">
    <property type="protein sequence ID" value="CAB4362527.1"/>
    <property type="molecule type" value="Genomic_DNA"/>
</dbReference>
<dbReference type="InterPro" id="IPR029039">
    <property type="entry name" value="Flavoprotein-like_sf"/>
</dbReference>
<evidence type="ECO:0000256" key="1">
    <source>
        <dbReference type="ARBA" id="ARBA00006252"/>
    </source>
</evidence>
<dbReference type="GO" id="GO:0003955">
    <property type="term" value="F:NAD(P)H dehydrogenase (quinone) activity"/>
    <property type="evidence" value="ECO:0007669"/>
    <property type="project" value="TreeGrafter"/>
</dbReference>
<dbReference type="EMBL" id="CAFBMT010000001">
    <property type="protein sequence ID" value="CAB4909633.1"/>
    <property type="molecule type" value="Genomic_DNA"/>
</dbReference>
<evidence type="ECO:0000313" key="8">
    <source>
        <dbReference type="EMBL" id="CAB4909633.1"/>
    </source>
</evidence>
<sequence>MQVLLVLAHPNPDSFSHAIADRGRQALESAGHTVHLLDLYALGSPAAMSAEEHAAYQTNDPIVSPMVAEHAALVKSCEAMVFVYPTWWSSQPAILKGWLERVMVPGVAFVFNSRGKVRPGLGNIRRIVGISTYGSPRSYVHFVNDNGRRTLVRALHLNAWRSRTKWLGLYAIDTTTAAVRDAFLARVDRVLGAL</sequence>
<name>A0A6J7GZ20_9ZZZZ</name>
<proteinExistence type="inferred from homology"/>
<gene>
    <name evidence="5" type="ORF">UFOPK2656_00308</name>
    <name evidence="6" type="ORF">UFOPK3099_02186</name>
    <name evidence="7" type="ORF">UFOPK3267_01774</name>
    <name evidence="8" type="ORF">UFOPK3651_00076</name>
    <name evidence="9" type="ORF">UFOPK3931_02433</name>
    <name evidence="4" type="ORF">UFOPK4189_00305</name>
</gene>
<organism evidence="8">
    <name type="scientific">freshwater metagenome</name>
    <dbReference type="NCBI Taxonomy" id="449393"/>
    <lineage>
        <taxon>unclassified sequences</taxon>
        <taxon>metagenomes</taxon>
        <taxon>ecological metagenomes</taxon>
    </lineage>
</organism>
<dbReference type="EMBL" id="CAEZYF010000002">
    <property type="protein sequence ID" value="CAB4705395.1"/>
    <property type="molecule type" value="Genomic_DNA"/>
</dbReference>
<evidence type="ECO:0000313" key="6">
    <source>
        <dbReference type="EMBL" id="CAB4831972.1"/>
    </source>
</evidence>
<dbReference type="Gene3D" id="3.40.50.360">
    <property type="match status" value="1"/>
</dbReference>
<dbReference type="Pfam" id="PF02525">
    <property type="entry name" value="Flavodoxin_2"/>
    <property type="match status" value="1"/>
</dbReference>
<evidence type="ECO:0000313" key="9">
    <source>
        <dbReference type="EMBL" id="CAB5004734.1"/>
    </source>
</evidence>
<protein>
    <submittedName>
        <fullName evidence="8">Unannotated protein</fullName>
    </submittedName>
</protein>
<keyword evidence="2" id="KW-0560">Oxidoreductase</keyword>
<dbReference type="PANTHER" id="PTHR10204:SF34">
    <property type="entry name" value="NAD(P)H DEHYDROGENASE [QUINONE] 1 ISOFORM 1"/>
    <property type="match status" value="1"/>
</dbReference>
<dbReference type="EMBL" id="CAFBIY010000100">
    <property type="protein sequence ID" value="CAB4851869.1"/>
    <property type="molecule type" value="Genomic_DNA"/>
</dbReference>
<dbReference type="EMBL" id="CAFAAV010000201">
    <property type="protein sequence ID" value="CAB4831972.1"/>
    <property type="molecule type" value="Genomic_DNA"/>
</dbReference>